<sequence>MSGLKKILLISGGALLFLIVFLIILANIGESEPSLPDNTIPPLPPPPPPPGVIIPPSFGTFRDPFDTEDYLDQALEELEIIE</sequence>
<organism evidence="1 2">
    <name type="scientific">Candidatus Harrisonbacteria bacterium CG10_big_fil_rev_8_21_14_0_10_42_17</name>
    <dbReference type="NCBI Taxonomy" id="1974584"/>
    <lineage>
        <taxon>Bacteria</taxon>
        <taxon>Candidatus Harrisoniibacteriota</taxon>
    </lineage>
</organism>
<accession>A0A2M6WJ61</accession>
<reference evidence="2" key="1">
    <citation type="submission" date="2017-09" db="EMBL/GenBank/DDBJ databases">
        <title>Depth-based differentiation of microbial function through sediment-hosted aquifers and enrichment of novel symbionts in the deep terrestrial subsurface.</title>
        <authorList>
            <person name="Probst A.J."/>
            <person name="Ladd B."/>
            <person name="Jarett J.K."/>
            <person name="Geller-Mcgrath D.E."/>
            <person name="Sieber C.M.K."/>
            <person name="Emerson J.B."/>
            <person name="Anantharaman K."/>
            <person name="Thomas B.C."/>
            <person name="Malmstrom R."/>
            <person name="Stieglmeier M."/>
            <person name="Klingl A."/>
            <person name="Woyke T."/>
            <person name="Ryan C.M."/>
            <person name="Banfield J.F."/>
        </authorList>
    </citation>
    <scope>NUCLEOTIDE SEQUENCE [LARGE SCALE GENOMIC DNA]</scope>
</reference>
<evidence type="ECO:0000313" key="1">
    <source>
        <dbReference type="EMBL" id="PIT92806.1"/>
    </source>
</evidence>
<protein>
    <submittedName>
        <fullName evidence="1">Uncharacterized protein</fullName>
    </submittedName>
</protein>
<dbReference type="EMBL" id="PFBA01000008">
    <property type="protein sequence ID" value="PIT92806.1"/>
    <property type="molecule type" value="Genomic_DNA"/>
</dbReference>
<name>A0A2M6WJ61_9BACT</name>
<comment type="caution">
    <text evidence="1">The sequence shown here is derived from an EMBL/GenBank/DDBJ whole genome shotgun (WGS) entry which is preliminary data.</text>
</comment>
<proteinExistence type="predicted"/>
<dbReference type="AlphaFoldDB" id="A0A2M6WJ61"/>
<dbReference type="Proteomes" id="UP000228635">
    <property type="component" value="Unassembled WGS sequence"/>
</dbReference>
<gene>
    <name evidence="1" type="ORF">COU08_00560</name>
</gene>
<evidence type="ECO:0000313" key="2">
    <source>
        <dbReference type="Proteomes" id="UP000228635"/>
    </source>
</evidence>